<feature type="domain" description="TNFR-Cys" evidence="5">
    <location>
        <begin position="77"/>
        <end position="116"/>
    </location>
</feature>
<feature type="chain" id="PRO_5018621368" evidence="4">
    <location>
        <begin position="31"/>
        <end position="290"/>
    </location>
</feature>
<evidence type="ECO:0000259" key="5">
    <source>
        <dbReference type="PROSITE" id="PS50050"/>
    </source>
</evidence>
<keyword evidence="7" id="KW-1185">Reference proteome</keyword>
<feature type="repeat" description="TNFR-Cys" evidence="1">
    <location>
        <begin position="77"/>
        <end position="116"/>
    </location>
</feature>
<dbReference type="STRING" id="109280.ENSHCOP00000021042"/>
<keyword evidence="3" id="KW-0472">Membrane</keyword>
<feature type="signal peptide" evidence="4">
    <location>
        <begin position="1"/>
        <end position="30"/>
    </location>
</feature>
<evidence type="ECO:0000256" key="1">
    <source>
        <dbReference type="PROSITE-ProRule" id="PRU00206"/>
    </source>
</evidence>
<dbReference type="GO" id="GO:0038023">
    <property type="term" value="F:signaling receptor activity"/>
    <property type="evidence" value="ECO:0007669"/>
    <property type="project" value="TreeGrafter"/>
</dbReference>
<evidence type="ECO:0000313" key="7">
    <source>
        <dbReference type="Proteomes" id="UP000264820"/>
    </source>
</evidence>
<dbReference type="GeneTree" id="ENSGT00940000166327"/>
<sequence length="290" mass="31920">MAVLVGPLPLPLFSLLLLLLLLLPVGGSLSRLEQISRGCKTWKSSTLRPHEVCCEECHPGNRLVSNCGAIPDTLCIPCENGTYTQKPKDYKCSRCTQCEGAQVLVKKCTAATDTQCGCKEGLMCGDERCSFCRKKCGKGEEPTEKRSCRTCPNGTFNDQMHQKCKPWSIKCAKPHEMIAARGDAFTDIKCINVSRSTLKRAESNGSDFVWPLVWSVLPSVCLLALSIALIVAVFCRMRRKKEKVQITPVVSTDDPRTLIAIECSFHEAQEEQGSSSESLASKTSRDQLVV</sequence>
<dbReference type="PANTHER" id="PTHR47139:SF4">
    <property type="entry name" value="TUMOR NECROSIS FACTOR RECEPTOR SUPERFAMILY MEMBER 9 ISOFORM X1-RELATED"/>
    <property type="match status" value="1"/>
</dbReference>
<dbReference type="InterPro" id="IPR034057">
    <property type="entry name" value="TNFRSF9_N_teleost"/>
</dbReference>
<evidence type="ECO:0000256" key="2">
    <source>
        <dbReference type="SAM" id="MobiDB-lite"/>
    </source>
</evidence>
<evidence type="ECO:0000313" key="6">
    <source>
        <dbReference type="Ensembl" id="ENSHCOP00000021042.1"/>
    </source>
</evidence>
<feature type="disulfide bond" evidence="1">
    <location>
        <begin position="98"/>
        <end position="116"/>
    </location>
</feature>
<protein>
    <submittedName>
        <fullName evidence="6">Tumor necrosis factor receptor superfamily, member 9a</fullName>
    </submittedName>
</protein>
<comment type="caution">
    <text evidence="1">Lacks conserved residue(s) required for the propagation of feature annotation.</text>
</comment>
<dbReference type="Proteomes" id="UP000264820">
    <property type="component" value="Unplaced"/>
</dbReference>
<dbReference type="CDD" id="cd13424">
    <property type="entry name" value="TNFRSF9_teleost"/>
    <property type="match status" value="1"/>
</dbReference>
<dbReference type="PANTHER" id="PTHR47139">
    <property type="entry name" value="TUMOR NECROSIS FACTOR RECEPTOR SUPERFAMILY MEMBER 9"/>
    <property type="match status" value="1"/>
</dbReference>
<keyword evidence="1" id="KW-1015">Disulfide bond</keyword>
<keyword evidence="3" id="KW-1133">Transmembrane helix</keyword>
<dbReference type="Gene3D" id="2.10.50.10">
    <property type="entry name" value="Tumor Necrosis Factor Receptor, subunit A, domain 2"/>
    <property type="match status" value="2"/>
</dbReference>
<keyword evidence="4" id="KW-0732">Signal</keyword>
<accession>A0A3Q2Z4X1</accession>
<dbReference type="SUPFAM" id="SSF57586">
    <property type="entry name" value="TNF receptor-like"/>
    <property type="match status" value="2"/>
</dbReference>
<evidence type="ECO:0000256" key="4">
    <source>
        <dbReference type="SAM" id="SignalP"/>
    </source>
</evidence>
<reference evidence="6" key="2">
    <citation type="submission" date="2025-09" db="UniProtKB">
        <authorList>
            <consortium name="Ensembl"/>
        </authorList>
    </citation>
    <scope>IDENTIFICATION</scope>
</reference>
<dbReference type="GO" id="GO:0042127">
    <property type="term" value="P:regulation of cell population proliferation"/>
    <property type="evidence" value="ECO:0007669"/>
    <property type="project" value="TreeGrafter"/>
</dbReference>
<dbReference type="Pfam" id="PF00020">
    <property type="entry name" value="TNFR_c6"/>
    <property type="match status" value="1"/>
</dbReference>
<dbReference type="SMART" id="SM00208">
    <property type="entry name" value="TNFR"/>
    <property type="match status" value="3"/>
</dbReference>
<dbReference type="PROSITE" id="PS50050">
    <property type="entry name" value="TNFR_NGFR_2"/>
    <property type="match status" value="1"/>
</dbReference>
<dbReference type="Ensembl" id="ENSHCOT00000004633.1">
    <property type="protein sequence ID" value="ENSHCOP00000021042.1"/>
    <property type="gene ID" value="ENSHCOG00000007579.1"/>
</dbReference>
<feature type="region of interest" description="Disordered" evidence="2">
    <location>
        <begin position="269"/>
        <end position="290"/>
    </location>
</feature>
<dbReference type="OMA" id="VCCDECH"/>
<dbReference type="AlphaFoldDB" id="A0A3Q2Z4X1"/>
<feature type="compositionally biased region" description="Low complexity" evidence="2">
    <location>
        <begin position="271"/>
        <end position="281"/>
    </location>
</feature>
<feature type="disulfide bond" evidence="1">
    <location>
        <begin position="95"/>
        <end position="108"/>
    </location>
</feature>
<proteinExistence type="predicted"/>
<name>A0A3Q2Z4X1_HIPCM</name>
<evidence type="ECO:0000256" key="3">
    <source>
        <dbReference type="SAM" id="Phobius"/>
    </source>
</evidence>
<dbReference type="InterPro" id="IPR001368">
    <property type="entry name" value="TNFR/NGFR_Cys_rich_reg"/>
</dbReference>
<organism evidence="6 7">
    <name type="scientific">Hippocampus comes</name>
    <name type="common">Tiger tail seahorse</name>
    <dbReference type="NCBI Taxonomy" id="109280"/>
    <lineage>
        <taxon>Eukaryota</taxon>
        <taxon>Metazoa</taxon>
        <taxon>Chordata</taxon>
        <taxon>Craniata</taxon>
        <taxon>Vertebrata</taxon>
        <taxon>Euteleostomi</taxon>
        <taxon>Actinopterygii</taxon>
        <taxon>Neopterygii</taxon>
        <taxon>Teleostei</taxon>
        <taxon>Neoteleostei</taxon>
        <taxon>Acanthomorphata</taxon>
        <taxon>Syngnathiaria</taxon>
        <taxon>Syngnathiformes</taxon>
        <taxon>Syngnathoidei</taxon>
        <taxon>Syngnathidae</taxon>
        <taxon>Hippocampus</taxon>
    </lineage>
</organism>
<feature type="transmembrane region" description="Helical" evidence="3">
    <location>
        <begin position="208"/>
        <end position="235"/>
    </location>
</feature>
<keyword evidence="3" id="KW-0812">Transmembrane</keyword>
<reference evidence="6" key="1">
    <citation type="submission" date="2025-08" db="UniProtKB">
        <authorList>
            <consortium name="Ensembl"/>
        </authorList>
    </citation>
    <scope>IDENTIFICATION</scope>
</reference>